<accession>A0ABU5R4E1</accession>
<proteinExistence type="predicted"/>
<dbReference type="SUPFAM" id="SSF46689">
    <property type="entry name" value="Homeodomain-like"/>
    <property type="match status" value="1"/>
</dbReference>
<name>A0ABU5R4E1_9PSEU</name>
<dbReference type="RefSeq" id="WP_323326843.1">
    <property type="nucleotide sequence ID" value="NZ_JAYFSI010000002.1"/>
</dbReference>
<dbReference type="InterPro" id="IPR009057">
    <property type="entry name" value="Homeodomain-like_sf"/>
</dbReference>
<dbReference type="PANTHER" id="PTHR30055">
    <property type="entry name" value="HTH-TYPE TRANSCRIPTIONAL REGULATOR RUTR"/>
    <property type="match status" value="1"/>
</dbReference>
<dbReference type="Pfam" id="PF00440">
    <property type="entry name" value="TetR_N"/>
    <property type="match status" value="1"/>
</dbReference>
<evidence type="ECO:0000259" key="3">
    <source>
        <dbReference type="PROSITE" id="PS50977"/>
    </source>
</evidence>
<feature type="domain" description="HTH tetR-type" evidence="3">
    <location>
        <begin position="11"/>
        <end position="71"/>
    </location>
</feature>
<evidence type="ECO:0000313" key="4">
    <source>
        <dbReference type="EMBL" id="MEA5360580.1"/>
    </source>
</evidence>
<dbReference type="Pfam" id="PF17933">
    <property type="entry name" value="TetR_C_25"/>
    <property type="match status" value="1"/>
</dbReference>
<dbReference type="Gene3D" id="1.10.357.10">
    <property type="entry name" value="Tetracycline Repressor, domain 2"/>
    <property type="match status" value="1"/>
</dbReference>
<evidence type="ECO:0000313" key="5">
    <source>
        <dbReference type="Proteomes" id="UP001304298"/>
    </source>
</evidence>
<evidence type="ECO:0000256" key="1">
    <source>
        <dbReference type="ARBA" id="ARBA00023125"/>
    </source>
</evidence>
<reference evidence="4 5" key="1">
    <citation type="submission" date="2023-12" db="EMBL/GenBank/DDBJ databases">
        <title>Amycolatopsis sp. V23-08.</title>
        <authorList>
            <person name="Somphong A."/>
        </authorList>
    </citation>
    <scope>NUCLEOTIDE SEQUENCE [LARGE SCALE GENOMIC DNA]</scope>
    <source>
        <strain evidence="4 5">V23-08</strain>
    </source>
</reference>
<feature type="DNA-binding region" description="H-T-H motif" evidence="2">
    <location>
        <begin position="34"/>
        <end position="53"/>
    </location>
</feature>
<evidence type="ECO:0000256" key="2">
    <source>
        <dbReference type="PROSITE-ProRule" id="PRU00335"/>
    </source>
</evidence>
<gene>
    <name evidence="4" type="ORF">VA596_13615</name>
</gene>
<dbReference type="InterPro" id="IPR001647">
    <property type="entry name" value="HTH_TetR"/>
</dbReference>
<keyword evidence="5" id="KW-1185">Reference proteome</keyword>
<dbReference type="InterPro" id="IPR041484">
    <property type="entry name" value="TetR_C_25"/>
</dbReference>
<dbReference type="PROSITE" id="PS50977">
    <property type="entry name" value="HTH_TETR_2"/>
    <property type="match status" value="1"/>
</dbReference>
<dbReference type="InterPro" id="IPR050109">
    <property type="entry name" value="HTH-type_TetR-like_transc_reg"/>
</dbReference>
<organism evidence="4 5">
    <name type="scientific">Amycolatopsis heterodermiae</name>
    <dbReference type="NCBI Taxonomy" id="3110235"/>
    <lineage>
        <taxon>Bacteria</taxon>
        <taxon>Bacillati</taxon>
        <taxon>Actinomycetota</taxon>
        <taxon>Actinomycetes</taxon>
        <taxon>Pseudonocardiales</taxon>
        <taxon>Pseudonocardiaceae</taxon>
        <taxon>Amycolatopsis</taxon>
    </lineage>
</organism>
<dbReference type="PANTHER" id="PTHR30055:SF146">
    <property type="entry name" value="HTH-TYPE TRANSCRIPTIONAL DUAL REGULATOR CECR"/>
    <property type="match status" value="1"/>
</dbReference>
<dbReference type="PRINTS" id="PR00455">
    <property type="entry name" value="HTHTETR"/>
</dbReference>
<protein>
    <submittedName>
        <fullName evidence="4">TetR family transcriptional regulator</fullName>
    </submittedName>
</protein>
<dbReference type="Proteomes" id="UP001304298">
    <property type="component" value="Unassembled WGS sequence"/>
</dbReference>
<comment type="caution">
    <text evidence="4">The sequence shown here is derived from an EMBL/GenBank/DDBJ whole genome shotgun (WGS) entry which is preliminary data.</text>
</comment>
<keyword evidence="1 2" id="KW-0238">DNA-binding</keyword>
<sequence length="207" mass="22480">MPQIPARQSDLTTYARIRNAALEGFAARGVASTSIRDVAAAAGVSPGLVQHHFGTKARLREAVDEYILDVMAEFSRELAERSEGDEAWPGLGDATTAWVRDNALALRYLARAMIDGDPAAARGFDALVGIARTSWLAPLDRAGALRPEADRDWAAIHAAVFNLASVLLEPAISRQLPEPFYTPAQLDRWNVATVDLYRNGLARKEDA</sequence>
<dbReference type="EMBL" id="JAYFSI010000002">
    <property type="protein sequence ID" value="MEA5360580.1"/>
    <property type="molecule type" value="Genomic_DNA"/>
</dbReference>